<sequence>MSNISELQDTKVQEPTMASSQPVEITTDTTAAAVNPPGTKGEDISESEFNRKNIDALGTLIRVTDKDEPTGLELLCYTRCNADDPDLIRRCRGVVFNGEKIVMNAFPYTVEMSQTDTASISSSIGKNFSKCDFYDSYEGALIRVFYFGDRWFTSTHRKLNAFRSKWASRDSFGTYFKRAIESEFDVNPKFSSGIEEGEDPLLERFQNTLDKNKQYMFLIRHSDENRIVSASPERPTLYHVGTFVEGNLIMTEDVNIPYPKKHSFSNVNELQEYVSGVDIRTIQGVICFAPGNTQYKINHPEYIELFKARGNEPSIKFRYLQVRLNRKMTNMLYYLYPDWSERFEEIENTLFDIAKSIYSSYVQRFIKKRFVTVPTEEFVVIRECHSWHEEDRASNRISLEKVIECFNNQRPTNLNRMIRRFRNEKDEQKKSKVDTQQRARSNTISSMPSPSLNATVGSPPMQSPLLLSKNPQRNPAIVNLGQPATIEV</sequence>
<feature type="compositionally biased region" description="Basic and acidic residues" evidence="1">
    <location>
        <begin position="422"/>
        <end position="437"/>
    </location>
</feature>
<reference evidence="2" key="1">
    <citation type="journal article" date="2020" name="Nature">
        <title>Giant virus diversity and host interactions through global metagenomics.</title>
        <authorList>
            <person name="Schulz F."/>
            <person name="Roux S."/>
            <person name="Paez-Espino D."/>
            <person name="Jungbluth S."/>
            <person name="Walsh D.A."/>
            <person name="Denef V.J."/>
            <person name="McMahon K.D."/>
            <person name="Konstantinidis K.T."/>
            <person name="Eloe-Fadrosh E.A."/>
            <person name="Kyrpides N.C."/>
            <person name="Woyke T."/>
        </authorList>
    </citation>
    <scope>NUCLEOTIDE SEQUENCE</scope>
    <source>
        <strain evidence="2">GVMAG-S-1016713-169</strain>
    </source>
</reference>
<feature type="compositionally biased region" description="Polar residues" evidence="1">
    <location>
        <begin position="438"/>
        <end position="456"/>
    </location>
</feature>
<evidence type="ECO:0000256" key="1">
    <source>
        <dbReference type="SAM" id="MobiDB-lite"/>
    </source>
</evidence>
<dbReference type="AlphaFoldDB" id="A0A6C0LXC2"/>
<feature type="region of interest" description="Disordered" evidence="1">
    <location>
        <begin position="1"/>
        <end position="23"/>
    </location>
</feature>
<organism evidence="2">
    <name type="scientific">viral metagenome</name>
    <dbReference type="NCBI Taxonomy" id="1070528"/>
    <lineage>
        <taxon>unclassified sequences</taxon>
        <taxon>metagenomes</taxon>
        <taxon>organismal metagenomes</taxon>
    </lineage>
</organism>
<feature type="region of interest" description="Disordered" evidence="1">
    <location>
        <begin position="422"/>
        <end position="488"/>
    </location>
</feature>
<accession>A0A6C0LXC2</accession>
<protein>
    <submittedName>
        <fullName evidence="2">Uncharacterized protein</fullName>
    </submittedName>
</protein>
<name>A0A6C0LXC2_9ZZZZ</name>
<proteinExistence type="predicted"/>
<dbReference type="EMBL" id="MN740578">
    <property type="protein sequence ID" value="QHU34685.1"/>
    <property type="molecule type" value="Genomic_DNA"/>
</dbReference>
<evidence type="ECO:0000313" key="2">
    <source>
        <dbReference type="EMBL" id="QHU34685.1"/>
    </source>
</evidence>